<dbReference type="FunFam" id="1.25.40.90:FF:000002">
    <property type="entry name" value="epsin-2 isoform X1"/>
    <property type="match status" value="1"/>
</dbReference>
<feature type="region of interest" description="Disordered" evidence="7">
    <location>
        <begin position="163"/>
        <end position="223"/>
    </location>
</feature>
<dbReference type="InterPro" id="IPR008942">
    <property type="entry name" value="ENTH_VHS"/>
</dbReference>
<dbReference type="PROSITE" id="PS50942">
    <property type="entry name" value="ENTH"/>
    <property type="match status" value="1"/>
</dbReference>
<comment type="similarity">
    <text evidence="2">Belongs to the epsin family.</text>
</comment>
<dbReference type="Proteomes" id="UP000550707">
    <property type="component" value="Unassembled WGS sequence"/>
</dbReference>
<keyword evidence="6" id="KW-0446">Lipid-binding</keyword>
<evidence type="ECO:0000256" key="1">
    <source>
        <dbReference type="ARBA" id="ARBA00004496"/>
    </source>
</evidence>
<dbReference type="InterPro" id="IPR013809">
    <property type="entry name" value="ENTH"/>
</dbReference>
<evidence type="ECO:0000256" key="4">
    <source>
        <dbReference type="ARBA" id="ARBA00022553"/>
    </source>
</evidence>
<evidence type="ECO:0000259" key="8">
    <source>
        <dbReference type="PROSITE" id="PS50942"/>
    </source>
</evidence>
<comment type="subcellular location">
    <subcellularLocation>
        <location evidence="1">Cytoplasm</location>
    </subcellularLocation>
</comment>
<dbReference type="GO" id="GO:0005768">
    <property type="term" value="C:endosome"/>
    <property type="evidence" value="ECO:0007669"/>
    <property type="project" value="TreeGrafter"/>
</dbReference>
<feature type="compositionally biased region" description="Polar residues" evidence="7">
    <location>
        <begin position="419"/>
        <end position="448"/>
    </location>
</feature>
<dbReference type="AlphaFoldDB" id="A0A7J8BIT2"/>
<dbReference type="SMART" id="SM00273">
    <property type="entry name" value="ENTH"/>
    <property type="match status" value="1"/>
</dbReference>
<dbReference type="GO" id="GO:0005543">
    <property type="term" value="F:phospholipid binding"/>
    <property type="evidence" value="ECO:0007669"/>
    <property type="project" value="TreeGrafter"/>
</dbReference>
<keyword evidence="5" id="KW-0677">Repeat</keyword>
<accession>A0A7J8BIT2</accession>
<keyword evidence="4" id="KW-0597">Phosphoprotein</keyword>
<protein>
    <submittedName>
        <fullName evidence="9">Epsin 2</fullName>
    </submittedName>
</protein>
<feature type="compositionally biased region" description="Polar residues" evidence="7">
    <location>
        <begin position="163"/>
        <end position="183"/>
    </location>
</feature>
<dbReference type="GO" id="GO:0006897">
    <property type="term" value="P:endocytosis"/>
    <property type="evidence" value="ECO:0007669"/>
    <property type="project" value="TreeGrafter"/>
</dbReference>
<dbReference type="SUPFAM" id="SSF48464">
    <property type="entry name" value="ENTH/VHS domain"/>
    <property type="match status" value="1"/>
</dbReference>
<reference evidence="9 10" key="1">
    <citation type="journal article" date="2020" name="Nature">
        <title>Six reference-quality genomes reveal evolution of bat adaptations.</title>
        <authorList>
            <person name="Jebb D."/>
            <person name="Huang Z."/>
            <person name="Pippel M."/>
            <person name="Hughes G.M."/>
            <person name="Lavrichenko K."/>
            <person name="Devanna P."/>
            <person name="Winkler S."/>
            <person name="Jermiin L.S."/>
            <person name="Skirmuntt E.C."/>
            <person name="Katzourakis A."/>
            <person name="Burkitt-Gray L."/>
            <person name="Ray D.A."/>
            <person name="Sullivan K.A.M."/>
            <person name="Roscito J.G."/>
            <person name="Kirilenko B.M."/>
            <person name="Davalos L.M."/>
            <person name="Corthals A.P."/>
            <person name="Power M.L."/>
            <person name="Jones G."/>
            <person name="Ransome R.D."/>
            <person name="Dechmann D.K.N."/>
            <person name="Locatelli A.G."/>
            <person name="Puechmaille S.J."/>
            <person name="Fedrigo O."/>
            <person name="Jarvis E.D."/>
            <person name="Hiller M."/>
            <person name="Vernes S.C."/>
            <person name="Myers E.W."/>
            <person name="Teeling E.C."/>
        </authorList>
    </citation>
    <scope>NUCLEOTIDE SEQUENCE [LARGE SCALE GENOMIC DNA]</scope>
    <source>
        <strain evidence="9">MMolMol1</strain>
        <tissue evidence="9">Muscle</tissue>
    </source>
</reference>
<dbReference type="InterPro" id="IPR003903">
    <property type="entry name" value="UIM_dom"/>
</dbReference>
<keyword evidence="3" id="KW-0963">Cytoplasm</keyword>
<evidence type="ECO:0000313" key="10">
    <source>
        <dbReference type="Proteomes" id="UP000550707"/>
    </source>
</evidence>
<evidence type="ECO:0000313" key="9">
    <source>
        <dbReference type="EMBL" id="KAF6398797.1"/>
    </source>
</evidence>
<keyword evidence="10" id="KW-1185">Reference proteome</keyword>
<feature type="compositionally biased region" description="Low complexity" evidence="7">
    <location>
        <begin position="351"/>
        <end position="378"/>
    </location>
</feature>
<feature type="region of interest" description="Disordered" evidence="7">
    <location>
        <begin position="417"/>
        <end position="454"/>
    </location>
</feature>
<evidence type="ECO:0000256" key="3">
    <source>
        <dbReference type="ARBA" id="ARBA00022490"/>
    </source>
</evidence>
<gene>
    <name evidence="9" type="ORF">HJG59_004568</name>
</gene>
<name>A0A7J8BIT2_MOLMO</name>
<feature type="domain" description="ENTH" evidence="8">
    <location>
        <begin position="12"/>
        <end position="144"/>
    </location>
</feature>
<dbReference type="EMBL" id="JACASF010000027">
    <property type="protein sequence ID" value="KAF6398797.1"/>
    <property type="molecule type" value="Genomic_DNA"/>
</dbReference>
<proteinExistence type="inferred from homology"/>
<feature type="region of interest" description="Disordered" evidence="7">
    <location>
        <begin position="252"/>
        <end position="378"/>
    </location>
</feature>
<organism evidence="9 10">
    <name type="scientific">Molossus molossus</name>
    <name type="common">Pallas' mastiff bat</name>
    <name type="synonym">Vespertilio molossus</name>
    <dbReference type="NCBI Taxonomy" id="27622"/>
    <lineage>
        <taxon>Eukaryota</taxon>
        <taxon>Metazoa</taxon>
        <taxon>Chordata</taxon>
        <taxon>Craniata</taxon>
        <taxon>Vertebrata</taxon>
        <taxon>Euteleostomi</taxon>
        <taxon>Mammalia</taxon>
        <taxon>Eutheria</taxon>
        <taxon>Laurasiatheria</taxon>
        <taxon>Chiroptera</taxon>
        <taxon>Yangochiroptera</taxon>
        <taxon>Molossidae</taxon>
        <taxon>Molossus</taxon>
    </lineage>
</organism>
<evidence type="ECO:0000256" key="6">
    <source>
        <dbReference type="ARBA" id="ARBA00023121"/>
    </source>
</evidence>
<dbReference type="PROSITE" id="PS50330">
    <property type="entry name" value="UIM"/>
    <property type="match status" value="2"/>
</dbReference>
<dbReference type="GO" id="GO:0030276">
    <property type="term" value="F:clathrin binding"/>
    <property type="evidence" value="ECO:0007669"/>
    <property type="project" value="TreeGrafter"/>
</dbReference>
<dbReference type="PANTHER" id="PTHR12276">
    <property type="entry name" value="EPSIN/ENT-RELATED"/>
    <property type="match status" value="1"/>
</dbReference>
<dbReference type="GO" id="GO:0030125">
    <property type="term" value="C:clathrin vesicle coat"/>
    <property type="evidence" value="ECO:0007669"/>
    <property type="project" value="TreeGrafter"/>
</dbReference>
<dbReference type="CDD" id="cd16990">
    <property type="entry name" value="ENTH_Epsin"/>
    <property type="match status" value="1"/>
</dbReference>
<feature type="compositionally biased region" description="Polar residues" evidence="7">
    <location>
        <begin position="197"/>
        <end position="216"/>
    </location>
</feature>
<dbReference type="SMART" id="SM00726">
    <property type="entry name" value="UIM"/>
    <property type="match status" value="2"/>
</dbReference>
<dbReference type="GO" id="GO:0005886">
    <property type="term" value="C:plasma membrane"/>
    <property type="evidence" value="ECO:0007669"/>
    <property type="project" value="TreeGrafter"/>
</dbReference>
<dbReference type="Pfam" id="PF01417">
    <property type="entry name" value="ENTH"/>
    <property type="match status" value="1"/>
</dbReference>
<evidence type="ECO:0000256" key="2">
    <source>
        <dbReference type="ARBA" id="ARBA00010130"/>
    </source>
</evidence>
<evidence type="ECO:0000256" key="7">
    <source>
        <dbReference type="SAM" id="MobiDB-lite"/>
    </source>
</evidence>
<comment type="caution">
    <text evidence="9">The sequence shown here is derived from an EMBL/GenBank/DDBJ whole genome shotgun (WGS) entry which is preliminary data.</text>
</comment>
<evidence type="ECO:0000256" key="5">
    <source>
        <dbReference type="ARBA" id="ARBA00022737"/>
    </source>
</evidence>
<sequence length="583" mass="61936">MTTSSIRRQMKNIVNNYSEAEIKVREATSNDPWGPSSSLMTEIADLTYNVVAFSEIMSMVWKRLNDHGKNWRHVYKALTLLDYLIKTGSERVAQQCRENIFAIQTLKDFQYIDRDGKDQGINVREKSKQLVALLKDEERLKAERVQALKTKERMAQVATGMGSNQITFGRGSSQPNLSTTYSEQEYGKAGGSPASYHGSTSPRVSSELEQARPQTSGEEELQLQLALAMSREVAEQEERLRRGDDLRLQMALEESRRDTAQVPKKKEKPGSYPQQTTLLDLMDALPSSGPAAQKAEPWGPPASANQTNPWGGPAAPASTSNPWPSFGAKPASSADPWGVAPGASTHSVSTSADSWAAPQQPAPSAEKTAGAWAAASAAQPTPSGALDLFRNLNGTIKDDFSEFDNLRTSKKTAEVVASLPSQKNGTTSPDPFESQSLTITSSKPSSARKTPESFLGPNAALVNLDSLVTRPAPPAQSLNPFLAPGAAAASGPVNPFQVNQPQPLTLNQLRGSPVLGTSTSFGPGPGVEPLAVASMTSTASHPALGASSSSLTPLGPATMNTVGSVGIPPSAAQATGTTNPFLL</sequence>
<dbReference type="PANTHER" id="PTHR12276:SF50">
    <property type="entry name" value="EPSIN-2"/>
    <property type="match status" value="1"/>
</dbReference>
<dbReference type="Gene3D" id="1.25.40.90">
    <property type="match status" value="1"/>
</dbReference>